<evidence type="ECO:0000313" key="1">
    <source>
        <dbReference type="EMBL" id="AAS97304.1"/>
    </source>
</evidence>
<dbReference type="KEGG" id="dvu:DVU_2832"/>
<sequence>MSGHDSILEVLQEDVKRAPSGHKAEQIAALMGKGYSTLMNELNGSIPGHKFGLLQLIPLMQATGSRRALDFLCGAMGCVCIRLPRSGRGHSTTERDAIEAVRQFGELMAAVGDSLADGRITAEESKRIRAEGYEALQSIMTLIKKAESDDVRA</sequence>
<organism evidence="1 2">
    <name type="scientific">Nitratidesulfovibrio vulgaris (strain ATCC 29579 / DSM 644 / CCUG 34227 / NCIMB 8303 / VKM B-1760 / Hildenborough)</name>
    <name type="common">Desulfovibrio vulgaris</name>
    <dbReference type="NCBI Taxonomy" id="882"/>
    <lineage>
        <taxon>Bacteria</taxon>
        <taxon>Pseudomonadati</taxon>
        <taxon>Thermodesulfobacteriota</taxon>
        <taxon>Desulfovibrionia</taxon>
        <taxon>Desulfovibrionales</taxon>
        <taxon>Desulfovibrionaceae</taxon>
        <taxon>Nitratidesulfovibrio</taxon>
    </lineage>
</organism>
<dbReference type="PATRIC" id="fig|882.5.peg.2561"/>
<dbReference type="Pfam" id="PF06892">
    <property type="entry name" value="Phage_CP76"/>
    <property type="match status" value="1"/>
</dbReference>
<dbReference type="RefSeq" id="WP_010940098.1">
    <property type="nucleotide sequence ID" value="NC_002937.3"/>
</dbReference>
<dbReference type="PaxDb" id="882-DVU_2832"/>
<accession>Q727M3</accession>
<keyword evidence="2" id="KW-1185">Reference proteome</keyword>
<dbReference type="EMBL" id="AE017285">
    <property type="protein sequence ID" value="AAS97304.1"/>
    <property type="molecule type" value="Genomic_DNA"/>
</dbReference>
<reference evidence="1 2" key="1">
    <citation type="journal article" date="2004" name="Nat. Biotechnol.">
        <title>The genome sequence of the anaerobic, sulfate-reducing bacterium Desulfovibrio vulgaris Hildenborough.</title>
        <authorList>
            <person name="Heidelberg J.F."/>
            <person name="Seshadri R."/>
            <person name="Haveman S.A."/>
            <person name="Hemme C.L."/>
            <person name="Paulsen I.T."/>
            <person name="Kolonay J.F."/>
            <person name="Eisen J.A."/>
            <person name="Ward N."/>
            <person name="Methe B."/>
            <person name="Brinkac L.M."/>
            <person name="Daugherty S.C."/>
            <person name="Deboy R.T."/>
            <person name="Dodson R.J."/>
            <person name="Durkin A.S."/>
            <person name="Madupu R."/>
            <person name="Nelson W.C."/>
            <person name="Sullivan S.A."/>
            <person name="Fouts D."/>
            <person name="Haft D.H."/>
            <person name="Selengut J."/>
            <person name="Peterson J.D."/>
            <person name="Davidsen T.M."/>
            <person name="Zafar N."/>
            <person name="Zhou L."/>
            <person name="Radune D."/>
            <person name="Dimitrov G."/>
            <person name="Hance M."/>
            <person name="Tran K."/>
            <person name="Khouri H."/>
            <person name="Gill J."/>
            <person name="Utterback T.R."/>
            <person name="Feldblyum T.V."/>
            <person name="Wall J.D."/>
            <person name="Voordouw G."/>
            <person name="Fraser C.M."/>
        </authorList>
    </citation>
    <scope>NUCLEOTIDE SEQUENCE [LARGE SCALE GENOMIC DNA]</scope>
    <source>
        <strain evidence="2">ATCC 29579 / DSM 644 / NCIMB 8303 / VKM B-1760 / Hildenborough</strain>
    </source>
</reference>
<dbReference type="InterPro" id="IPR009679">
    <property type="entry name" value="Phage_186_CII-like"/>
</dbReference>
<dbReference type="AlphaFoldDB" id="Q727M3"/>
<dbReference type="eggNOG" id="ENOG5031GAC">
    <property type="taxonomic scope" value="Bacteria"/>
</dbReference>
<dbReference type="DNASU" id="2796386"/>
<dbReference type="HOGENOM" id="CLU_140240_0_0_7"/>
<name>Q727M3_NITV2</name>
<dbReference type="STRING" id="882.DVU_2832"/>
<evidence type="ECO:0000313" key="2">
    <source>
        <dbReference type="Proteomes" id="UP000002194"/>
    </source>
</evidence>
<proteinExistence type="predicted"/>
<dbReference type="OrthoDB" id="5456084at2"/>
<dbReference type="EnsemblBacteria" id="AAS97304">
    <property type="protein sequence ID" value="AAS97304"/>
    <property type="gene ID" value="DVU_2832"/>
</dbReference>
<protein>
    <submittedName>
        <fullName evidence="1">Transcriptional regulator cII, putative</fullName>
    </submittedName>
</protein>
<dbReference type="GO" id="GO:0003677">
    <property type="term" value="F:DNA binding"/>
    <property type="evidence" value="ECO:0007669"/>
    <property type="project" value="InterPro"/>
</dbReference>
<gene>
    <name evidence="1" type="ordered locus">DVU_2832</name>
</gene>
<dbReference type="Proteomes" id="UP000002194">
    <property type="component" value="Chromosome"/>
</dbReference>
<dbReference type="SMR" id="Q727M3"/>